<sequence length="54" mass="5870">MSTLVEIAVQIKVVFGVPISNADPLVMHTLGDYRVYLKLDAEQEIADPLRAAAS</sequence>
<evidence type="ECO:0000313" key="2">
    <source>
        <dbReference type="EMBL" id="WLF44518.1"/>
    </source>
</evidence>
<organism evidence="2 4">
    <name type="scientific">Rhodococcus opacus</name>
    <name type="common">Nocardia opaca</name>
    <dbReference type="NCBI Taxonomy" id="37919"/>
    <lineage>
        <taxon>Bacteria</taxon>
        <taxon>Bacillati</taxon>
        <taxon>Actinomycetota</taxon>
        <taxon>Actinomycetes</taxon>
        <taxon>Mycobacteriales</taxon>
        <taxon>Nocardiaceae</taxon>
        <taxon>Rhodococcus</taxon>
    </lineage>
</organism>
<evidence type="ECO:0000313" key="4">
    <source>
        <dbReference type="Proteomes" id="UP001231166"/>
    </source>
</evidence>
<proteinExistence type="predicted"/>
<dbReference type="EMBL" id="CP130953">
    <property type="protein sequence ID" value="WLF44518.1"/>
    <property type="molecule type" value="Genomic_DNA"/>
</dbReference>
<accession>A0AAX3Y5L3</accession>
<protein>
    <submittedName>
        <fullName evidence="2">Uncharacterized protein</fullName>
    </submittedName>
</protein>
<dbReference type="RefSeq" id="WP_269592744.1">
    <property type="nucleotide sequence ID" value="NZ_CP130953.1"/>
</dbReference>
<reference evidence="1" key="1">
    <citation type="submission" date="2022-12" db="EMBL/GenBank/DDBJ databases">
        <authorList>
            <person name="Krivoruchko A.V."/>
            <person name="Elkin A."/>
        </authorList>
    </citation>
    <scope>NUCLEOTIDE SEQUENCE</scope>
    <source>
        <strain evidence="1">IEGM 249</strain>
    </source>
</reference>
<dbReference type="AlphaFoldDB" id="A0AAX3Y5L3"/>
<name>A0AAX3Y5L3_RHOOP</name>
<keyword evidence="3" id="KW-1185">Reference proteome</keyword>
<dbReference type="Proteomes" id="UP001066327">
    <property type="component" value="Unassembled WGS sequence"/>
</dbReference>
<evidence type="ECO:0000313" key="1">
    <source>
        <dbReference type="EMBL" id="MCZ4589993.1"/>
    </source>
</evidence>
<gene>
    <name evidence="1" type="ORF">O4328_41275</name>
    <name evidence="2" type="ORF">Q5707_21420</name>
</gene>
<reference evidence="2" key="2">
    <citation type="submission" date="2023-07" db="EMBL/GenBank/DDBJ databases">
        <title>Genomic analysis of Rhodococcus opacus VOC-14 with glycol ethers degradation activity.</title>
        <authorList>
            <person name="Narkevich D.A."/>
            <person name="Hlushen A.M."/>
            <person name="Akhremchuk A.E."/>
            <person name="Sikolenko M.A."/>
            <person name="Valentovich L.N."/>
        </authorList>
    </citation>
    <scope>NUCLEOTIDE SEQUENCE</scope>
    <source>
        <strain evidence="2">VOC-14</strain>
    </source>
</reference>
<dbReference type="Proteomes" id="UP001231166">
    <property type="component" value="Chromosome"/>
</dbReference>
<dbReference type="EMBL" id="JAPWIS010000039">
    <property type="protein sequence ID" value="MCZ4589993.1"/>
    <property type="molecule type" value="Genomic_DNA"/>
</dbReference>
<evidence type="ECO:0000313" key="3">
    <source>
        <dbReference type="Proteomes" id="UP001066327"/>
    </source>
</evidence>